<proteinExistence type="predicted"/>
<dbReference type="EMBL" id="JASNQZ010000006">
    <property type="protein sequence ID" value="KAL0956349.1"/>
    <property type="molecule type" value="Genomic_DNA"/>
</dbReference>
<organism evidence="2 3">
    <name type="scientific">Hohenbuehelia grisea</name>
    <dbReference type="NCBI Taxonomy" id="104357"/>
    <lineage>
        <taxon>Eukaryota</taxon>
        <taxon>Fungi</taxon>
        <taxon>Dikarya</taxon>
        <taxon>Basidiomycota</taxon>
        <taxon>Agaricomycotina</taxon>
        <taxon>Agaricomycetes</taxon>
        <taxon>Agaricomycetidae</taxon>
        <taxon>Agaricales</taxon>
        <taxon>Pleurotineae</taxon>
        <taxon>Pleurotaceae</taxon>
        <taxon>Hohenbuehelia</taxon>
    </lineage>
</organism>
<evidence type="ECO:0000256" key="1">
    <source>
        <dbReference type="SAM" id="MobiDB-lite"/>
    </source>
</evidence>
<feature type="compositionally biased region" description="Basic and acidic residues" evidence="1">
    <location>
        <begin position="492"/>
        <end position="511"/>
    </location>
</feature>
<reference evidence="3" key="1">
    <citation type="submission" date="2024-06" db="EMBL/GenBank/DDBJ databases">
        <title>Multi-omics analyses provide insights into the biosynthesis of the anticancer antibiotic pleurotin in Hohenbuehelia grisea.</title>
        <authorList>
            <person name="Weaver J.A."/>
            <person name="Alberti F."/>
        </authorList>
    </citation>
    <scope>NUCLEOTIDE SEQUENCE [LARGE SCALE GENOMIC DNA]</scope>
    <source>
        <strain evidence="3">T-177</strain>
    </source>
</reference>
<evidence type="ECO:0000313" key="2">
    <source>
        <dbReference type="EMBL" id="KAL0956349.1"/>
    </source>
</evidence>
<keyword evidence="3" id="KW-1185">Reference proteome</keyword>
<name>A0ABR3JL59_9AGAR</name>
<feature type="compositionally biased region" description="Low complexity" evidence="1">
    <location>
        <begin position="525"/>
        <end position="538"/>
    </location>
</feature>
<evidence type="ECO:0000313" key="3">
    <source>
        <dbReference type="Proteomes" id="UP001556367"/>
    </source>
</evidence>
<sequence length="538" mass="60354">MADNKLPAELWIKIFDLAADEDVIYQFGLPTMMAQSAWFKNILSSGPGGWTLRSPQEALNLLQRRSYATKKAIISTCRFWRQIGTEFLYRCLFFDTPHKLKLLAEILASHQALHGKKAEQSSPSPGWWTKRIHLARYFTPSSQTPSTIESSLATIIENCPNLEIFIVDWPMPSVQTFGRLADVLATTSHSTLRTVHWHVSAGALPKVIWALDSLPLVLSAHIAIDSPRSEDEDENLGAAFDLHLTLPHLQQLSLKGHIVNFLEQATGWKFPSLRSLSIDTGSSRVDQPDVISFLTAHGMDLLLLDVHCIPPLDVPSILDLCPFLVCFAFNADWRMDQQGNMIGGNDSSVIANRPHANLRFIGLHGLMYAFGVGFAAQYTGSEPLNSRIIRRTNDLNIDALNKRSFPKLEVVRCLSNSLLNDLNKADGPSKENGGFERWDRWWGNFARMNVRFEDCTGQPLGTLPIDEDEEGDSESEEDEEWEDWELEIPPMPRDETPINRELRDLVEECRAMNESLEEEGMPNFGSMSLAGAGSSSYS</sequence>
<gene>
    <name evidence="2" type="ORF">HGRIS_002499</name>
</gene>
<protein>
    <recommendedName>
        <fullName evidence="4">F-box domain-containing protein</fullName>
    </recommendedName>
</protein>
<dbReference type="Proteomes" id="UP001556367">
    <property type="component" value="Unassembled WGS sequence"/>
</dbReference>
<feature type="compositionally biased region" description="Acidic residues" evidence="1">
    <location>
        <begin position="465"/>
        <end position="486"/>
    </location>
</feature>
<comment type="caution">
    <text evidence="2">The sequence shown here is derived from an EMBL/GenBank/DDBJ whole genome shotgun (WGS) entry which is preliminary data.</text>
</comment>
<feature type="region of interest" description="Disordered" evidence="1">
    <location>
        <begin position="457"/>
        <end position="538"/>
    </location>
</feature>
<accession>A0ABR3JL59</accession>
<evidence type="ECO:0008006" key="4">
    <source>
        <dbReference type="Google" id="ProtNLM"/>
    </source>
</evidence>